<evidence type="ECO:0000256" key="8">
    <source>
        <dbReference type="ARBA" id="ARBA00023114"/>
    </source>
</evidence>
<dbReference type="EMBL" id="MVBK01000065">
    <property type="protein sequence ID" value="OOG23415.1"/>
    <property type="molecule type" value="Genomic_DNA"/>
</dbReference>
<comment type="subcellular location">
    <subcellularLocation>
        <location evidence="1">Cell outer membrane</location>
        <topology evidence="1">Multi-pass membrane protein</topology>
    </subcellularLocation>
</comment>
<dbReference type="PANTHER" id="PTHR34501:SF9">
    <property type="entry name" value="MAJOR OUTER MEMBRANE PROTEIN P.IA"/>
    <property type="match status" value="1"/>
</dbReference>
<keyword evidence="8" id="KW-0626">Porin</keyword>
<keyword evidence="10" id="KW-0998">Cell outer membrane</keyword>
<evidence type="ECO:0000256" key="3">
    <source>
        <dbReference type="ARBA" id="ARBA00022448"/>
    </source>
</evidence>
<dbReference type="AlphaFoldDB" id="A0A1V3NEG3"/>
<dbReference type="SUPFAM" id="SSF56935">
    <property type="entry name" value="Porins"/>
    <property type="match status" value="1"/>
</dbReference>
<dbReference type="GO" id="GO:0015288">
    <property type="term" value="F:porin activity"/>
    <property type="evidence" value="ECO:0007669"/>
    <property type="project" value="UniProtKB-KW"/>
</dbReference>
<dbReference type="InterPro" id="IPR050298">
    <property type="entry name" value="Gram-neg_bact_OMP"/>
</dbReference>
<dbReference type="InterPro" id="IPR033900">
    <property type="entry name" value="Gram_neg_porin_domain"/>
</dbReference>
<name>A0A1V3NEG3_9GAMM</name>
<feature type="chain" id="PRO_5012731175" description="Porin domain-containing protein" evidence="12">
    <location>
        <begin position="28"/>
        <end position="354"/>
    </location>
</feature>
<evidence type="ECO:0000313" key="14">
    <source>
        <dbReference type="EMBL" id="OOG23415.1"/>
    </source>
</evidence>
<evidence type="ECO:0000259" key="13">
    <source>
        <dbReference type="Pfam" id="PF13609"/>
    </source>
</evidence>
<evidence type="ECO:0000256" key="2">
    <source>
        <dbReference type="ARBA" id="ARBA00011233"/>
    </source>
</evidence>
<evidence type="ECO:0000256" key="9">
    <source>
        <dbReference type="ARBA" id="ARBA00023136"/>
    </source>
</evidence>
<dbReference type="Gene3D" id="2.40.160.10">
    <property type="entry name" value="Porin"/>
    <property type="match status" value="1"/>
</dbReference>
<dbReference type="Proteomes" id="UP000189462">
    <property type="component" value="Unassembled WGS sequence"/>
</dbReference>
<feature type="domain" description="Porin" evidence="13">
    <location>
        <begin position="15"/>
        <end position="321"/>
    </location>
</feature>
<protein>
    <recommendedName>
        <fullName evidence="13">Porin domain-containing protein</fullName>
    </recommendedName>
</protein>
<feature type="compositionally biased region" description="Polar residues" evidence="11">
    <location>
        <begin position="54"/>
        <end position="63"/>
    </location>
</feature>
<dbReference type="GO" id="GO:0046930">
    <property type="term" value="C:pore complex"/>
    <property type="evidence" value="ECO:0007669"/>
    <property type="project" value="UniProtKB-KW"/>
</dbReference>
<dbReference type="CDD" id="cd00342">
    <property type="entry name" value="gram_neg_porins"/>
    <property type="match status" value="1"/>
</dbReference>
<keyword evidence="5" id="KW-0812">Transmembrane</keyword>
<evidence type="ECO:0000256" key="5">
    <source>
        <dbReference type="ARBA" id="ARBA00022692"/>
    </source>
</evidence>
<reference evidence="14 15" key="1">
    <citation type="submission" date="2017-02" db="EMBL/GenBank/DDBJ databases">
        <title>Genomic diversity within the haloalkaliphilic genus Thioalkalivibrio.</title>
        <authorList>
            <person name="Ahn A.-C."/>
            <person name="Meier-Kolthoff J."/>
            <person name="Overmars L."/>
            <person name="Richter M."/>
            <person name="Woyke T."/>
            <person name="Sorokin D.Y."/>
            <person name="Muyzer G."/>
        </authorList>
    </citation>
    <scope>NUCLEOTIDE SEQUENCE [LARGE SCALE GENOMIC DNA]</scope>
    <source>
        <strain evidence="14 15">ALJD</strain>
    </source>
</reference>
<feature type="region of interest" description="Disordered" evidence="11">
    <location>
        <begin position="43"/>
        <end position="63"/>
    </location>
</feature>
<comment type="caution">
    <text evidence="14">The sequence shown here is derived from an EMBL/GenBank/DDBJ whole genome shotgun (WGS) entry which is preliminary data.</text>
</comment>
<dbReference type="InterPro" id="IPR023614">
    <property type="entry name" value="Porin_dom_sf"/>
</dbReference>
<evidence type="ECO:0000313" key="15">
    <source>
        <dbReference type="Proteomes" id="UP000189462"/>
    </source>
</evidence>
<organism evidence="14 15">
    <name type="scientific">Thioalkalivibrio denitrificans</name>
    <dbReference type="NCBI Taxonomy" id="108003"/>
    <lineage>
        <taxon>Bacteria</taxon>
        <taxon>Pseudomonadati</taxon>
        <taxon>Pseudomonadota</taxon>
        <taxon>Gammaproteobacteria</taxon>
        <taxon>Chromatiales</taxon>
        <taxon>Ectothiorhodospiraceae</taxon>
        <taxon>Thioalkalivibrio</taxon>
    </lineage>
</organism>
<keyword evidence="3" id="KW-0813">Transport</keyword>
<keyword evidence="9" id="KW-0472">Membrane</keyword>
<keyword evidence="15" id="KW-1185">Reference proteome</keyword>
<comment type="subunit">
    <text evidence="2">Homotrimer.</text>
</comment>
<feature type="signal peptide" evidence="12">
    <location>
        <begin position="1"/>
        <end position="27"/>
    </location>
</feature>
<keyword evidence="7" id="KW-0406">Ion transport</keyword>
<evidence type="ECO:0000256" key="7">
    <source>
        <dbReference type="ARBA" id="ARBA00023065"/>
    </source>
</evidence>
<evidence type="ECO:0000256" key="11">
    <source>
        <dbReference type="SAM" id="MobiDB-lite"/>
    </source>
</evidence>
<accession>A0A1V3NEG3</accession>
<evidence type="ECO:0000256" key="1">
    <source>
        <dbReference type="ARBA" id="ARBA00004571"/>
    </source>
</evidence>
<dbReference type="RefSeq" id="WP_175628292.1">
    <property type="nucleotide sequence ID" value="NZ_MVBK01000065.1"/>
</dbReference>
<gene>
    <name evidence="14" type="ORF">B1C78_11375</name>
</gene>
<keyword evidence="4" id="KW-1134">Transmembrane beta strand</keyword>
<proteinExistence type="predicted"/>
<evidence type="ECO:0000256" key="12">
    <source>
        <dbReference type="SAM" id="SignalP"/>
    </source>
</evidence>
<dbReference type="GO" id="GO:0006811">
    <property type="term" value="P:monoatomic ion transport"/>
    <property type="evidence" value="ECO:0007669"/>
    <property type="project" value="UniProtKB-KW"/>
</dbReference>
<sequence length="354" mass="38594">MKVTGTRHCTAALLAATALAVAGAAAADVEIWGQAHLSLDRVNDSFTDPGDPTPESQTRFSSNTSILGLRGSEDLGDDSRLVWQIAQVINMDGTGDMSFTTFNSFAGLTGSWGRAIVGIHDTPFKMFNDQLNPFAATLGDNRTIMGTGDRGQPMQGTHYNVRARNVAMYTTPNLNGFQGMVAYSTDYRGQDRDEDIWSASIRYTTPQFQVGLAYEDHDEVDGSKALRLGGRVNLGQFQIGGVYETIDGDSTDSPHLDRDAWSLWGAYRTGPYTLRALYATVDSYSGSSDTGADLWTVGIWRNLSERTNVYALYAALNNEDNSQRALGRFGHGEHYIPELGDNVAGVSLGLFHRF</sequence>
<dbReference type="Pfam" id="PF13609">
    <property type="entry name" value="Porin_4"/>
    <property type="match status" value="1"/>
</dbReference>
<evidence type="ECO:0000256" key="10">
    <source>
        <dbReference type="ARBA" id="ARBA00023237"/>
    </source>
</evidence>
<dbReference type="PANTHER" id="PTHR34501">
    <property type="entry name" value="PROTEIN YDDL-RELATED"/>
    <property type="match status" value="1"/>
</dbReference>
<keyword evidence="6 12" id="KW-0732">Signal</keyword>
<evidence type="ECO:0000256" key="6">
    <source>
        <dbReference type="ARBA" id="ARBA00022729"/>
    </source>
</evidence>
<dbReference type="GO" id="GO:0009279">
    <property type="term" value="C:cell outer membrane"/>
    <property type="evidence" value="ECO:0007669"/>
    <property type="project" value="UniProtKB-SubCell"/>
</dbReference>
<evidence type="ECO:0000256" key="4">
    <source>
        <dbReference type="ARBA" id="ARBA00022452"/>
    </source>
</evidence>
<dbReference type="STRING" id="108003.B1C78_11375"/>